<keyword evidence="6" id="KW-0418">Kinase</keyword>
<dbReference type="NCBIfam" id="TIGR00830">
    <property type="entry name" value="PTBA"/>
    <property type="match status" value="1"/>
</dbReference>
<dbReference type="Gene3D" id="2.70.70.10">
    <property type="entry name" value="Glucose Permease (Domain IIA)"/>
    <property type="match status" value="1"/>
</dbReference>
<dbReference type="InterPro" id="IPR011055">
    <property type="entry name" value="Dup_hybrid_motif"/>
</dbReference>
<name>A0A1H6I7S0_9ACTN</name>
<keyword evidence="4" id="KW-0808">Transferase</keyword>
<dbReference type="InterPro" id="IPR001127">
    <property type="entry name" value="PTS_EIIA_1_perm"/>
</dbReference>
<dbReference type="PROSITE" id="PS51093">
    <property type="entry name" value="PTS_EIIA_TYPE_1"/>
    <property type="match status" value="1"/>
</dbReference>
<dbReference type="PANTHER" id="PTHR45008:SF1">
    <property type="entry name" value="PTS SYSTEM GLUCOSE-SPECIFIC EIIA COMPONENT"/>
    <property type="match status" value="1"/>
</dbReference>
<keyword evidence="2" id="KW-0813">Transport</keyword>
<dbReference type="Pfam" id="PF00358">
    <property type="entry name" value="PTS_EIIA_1"/>
    <property type="match status" value="1"/>
</dbReference>
<evidence type="ECO:0000259" key="7">
    <source>
        <dbReference type="PROSITE" id="PS51093"/>
    </source>
</evidence>
<evidence type="ECO:0000256" key="4">
    <source>
        <dbReference type="ARBA" id="ARBA00022679"/>
    </source>
</evidence>
<dbReference type="InterPro" id="IPR050890">
    <property type="entry name" value="PTS_EIIA_component"/>
</dbReference>
<evidence type="ECO:0000256" key="1">
    <source>
        <dbReference type="ARBA" id="ARBA00004496"/>
    </source>
</evidence>
<keyword evidence="9" id="KW-1185">Reference proteome</keyword>
<evidence type="ECO:0000256" key="6">
    <source>
        <dbReference type="ARBA" id="ARBA00022777"/>
    </source>
</evidence>
<dbReference type="SUPFAM" id="SSF51261">
    <property type="entry name" value="Duplicated hybrid motif"/>
    <property type="match status" value="1"/>
</dbReference>
<proteinExistence type="predicted"/>
<organism evidence="8 9">
    <name type="scientific">Parafannyhessea umbonata</name>
    <dbReference type="NCBI Taxonomy" id="604330"/>
    <lineage>
        <taxon>Bacteria</taxon>
        <taxon>Bacillati</taxon>
        <taxon>Actinomycetota</taxon>
        <taxon>Coriobacteriia</taxon>
        <taxon>Coriobacteriales</taxon>
        <taxon>Atopobiaceae</taxon>
        <taxon>Parafannyhessea</taxon>
    </lineage>
</organism>
<dbReference type="Proteomes" id="UP000199135">
    <property type="component" value="Unassembled WGS sequence"/>
</dbReference>
<feature type="domain" description="PTS EIIA type-1" evidence="7">
    <location>
        <begin position="45"/>
        <end position="147"/>
    </location>
</feature>
<dbReference type="PANTHER" id="PTHR45008">
    <property type="entry name" value="PTS SYSTEM GLUCOSE-SPECIFIC EIIA COMPONENT"/>
    <property type="match status" value="1"/>
</dbReference>
<comment type="subcellular location">
    <subcellularLocation>
        <location evidence="1">Cytoplasm</location>
    </subcellularLocation>
</comment>
<evidence type="ECO:0000313" key="9">
    <source>
        <dbReference type="Proteomes" id="UP000199135"/>
    </source>
</evidence>
<evidence type="ECO:0000256" key="5">
    <source>
        <dbReference type="ARBA" id="ARBA00022683"/>
    </source>
</evidence>
<keyword evidence="5" id="KW-0598">Phosphotransferase system</keyword>
<reference evidence="8 9" key="1">
    <citation type="submission" date="2016-10" db="EMBL/GenBank/DDBJ databases">
        <authorList>
            <person name="Varghese N."/>
            <person name="Submissions S."/>
        </authorList>
    </citation>
    <scope>NUCLEOTIDE SEQUENCE [LARGE SCALE GENOMIC DNA]</scope>
    <source>
        <strain evidence="8 9">WCP15</strain>
    </source>
</reference>
<dbReference type="RefSeq" id="WP_078686973.1">
    <property type="nucleotide sequence ID" value="NZ_FNWT01000002.1"/>
</dbReference>
<evidence type="ECO:0000256" key="2">
    <source>
        <dbReference type="ARBA" id="ARBA00022448"/>
    </source>
</evidence>
<sequence>MGFISNLLERSKAPERPAALDVEPGENIVLAPVSGRVEGVETLPDPVFAGEVMGRTLAIWPSEGRLFSPVSGTVVSAMPHAVGIAGDDGVEVLIHVGIDTVEMAGDGFTLFAGKGDHVRAGEPLMCFDREKIQAAGHHDVIMTIVTNSDEYPEAAVVATDTVTAGSAGIKTK</sequence>
<dbReference type="PROSITE" id="PS00371">
    <property type="entry name" value="PTS_EIIA_TYPE_1_HIS"/>
    <property type="match status" value="1"/>
</dbReference>
<accession>A0A1H6I7S0</accession>
<evidence type="ECO:0000313" key="8">
    <source>
        <dbReference type="EMBL" id="SEH42433.1"/>
    </source>
</evidence>
<evidence type="ECO:0000256" key="3">
    <source>
        <dbReference type="ARBA" id="ARBA00022597"/>
    </source>
</evidence>
<keyword evidence="3" id="KW-0762">Sugar transport</keyword>
<gene>
    <name evidence="8" type="ORF">SAMN05216447_10285</name>
</gene>
<dbReference type="EMBL" id="FNWT01000002">
    <property type="protein sequence ID" value="SEH42433.1"/>
    <property type="molecule type" value="Genomic_DNA"/>
</dbReference>
<protein>
    <submittedName>
        <fullName evidence="8">PTS system, arbutin-, cellobiose-, and salicin-specific IIC component/PTS system, sucrose-specific IIC component</fullName>
    </submittedName>
</protein>
<comment type="caution">
    <text evidence="8">The sequence shown here is derived from an EMBL/GenBank/DDBJ whole genome shotgun (WGS) entry which is preliminary data.</text>
</comment>